<feature type="compositionally biased region" description="Basic and acidic residues" evidence="13">
    <location>
        <begin position="276"/>
        <end position="286"/>
    </location>
</feature>
<reference evidence="16 18" key="2">
    <citation type="submission" date="2015-08" db="EMBL/GenBank/DDBJ databases">
        <title>Enterococcus genome sequence.</title>
        <authorList>
            <person name="Acedo J.Z."/>
            <person name="Vederas J.C."/>
        </authorList>
    </citation>
    <scope>NUCLEOTIDE SEQUENCE [LARGE SCALE GENOMIC DNA]</scope>
    <source>
        <strain evidence="16 18">49</strain>
    </source>
</reference>
<comment type="similarity">
    <text evidence="12">Belongs to the OXA1/ALB3/YidC family. Type 2 subfamily.</text>
</comment>
<keyword evidence="2 12" id="KW-0813">Transport</keyword>
<dbReference type="NCBIfam" id="TIGR03592">
    <property type="entry name" value="yidC_oxa1_cterm"/>
    <property type="match status" value="1"/>
</dbReference>
<keyword evidence="18" id="KW-1185">Reference proteome</keyword>
<evidence type="ECO:0000313" key="17">
    <source>
        <dbReference type="Proteomes" id="UP000182835"/>
    </source>
</evidence>
<gene>
    <name evidence="12" type="primary">yidC</name>
    <name evidence="16" type="ORF">AKL21_09235</name>
    <name evidence="15" type="ORF">RU96_GL000221</name>
</gene>
<comment type="caution">
    <text evidence="15">The sequence shown here is derived from an EMBL/GenBank/DDBJ whole genome shotgun (WGS) entry which is preliminary data.</text>
</comment>
<dbReference type="InterPro" id="IPR047196">
    <property type="entry name" value="YidC_ALB_C"/>
</dbReference>
<dbReference type="GO" id="GO:0051205">
    <property type="term" value="P:protein insertion into membrane"/>
    <property type="evidence" value="ECO:0007669"/>
    <property type="project" value="TreeGrafter"/>
</dbReference>
<dbReference type="RefSeq" id="WP_071863704.1">
    <property type="nucleotide sequence ID" value="NZ_JBHLVQ010000015.1"/>
</dbReference>
<evidence type="ECO:0000256" key="3">
    <source>
        <dbReference type="ARBA" id="ARBA00022475"/>
    </source>
</evidence>
<comment type="function">
    <text evidence="12">Required for the insertion and/or proper folding and/or complex formation of integral membrane proteins into the membrane. Involved in integration of membrane proteins that insert both dependently and independently of the Sec translocase complex, as well as at least some lipoproteins.</text>
</comment>
<dbReference type="InterPro" id="IPR023060">
    <property type="entry name" value="YidC/YidC1/YidC2_Firmicutes"/>
</dbReference>
<dbReference type="GO" id="GO:0015031">
    <property type="term" value="P:protein transport"/>
    <property type="evidence" value="ECO:0007669"/>
    <property type="project" value="UniProtKB-KW"/>
</dbReference>
<dbReference type="PROSITE" id="PS51257">
    <property type="entry name" value="PROKAR_LIPOPROTEIN"/>
    <property type="match status" value="1"/>
</dbReference>
<feature type="region of interest" description="Disordered" evidence="13">
    <location>
        <begin position="263"/>
        <end position="314"/>
    </location>
</feature>
<organism evidence="15 17">
    <name type="scientific">Enterococcus canintestini</name>
    <dbReference type="NCBI Taxonomy" id="317010"/>
    <lineage>
        <taxon>Bacteria</taxon>
        <taxon>Bacillati</taxon>
        <taxon>Bacillota</taxon>
        <taxon>Bacilli</taxon>
        <taxon>Lactobacillales</taxon>
        <taxon>Enterococcaceae</taxon>
        <taxon>Enterococcus</taxon>
    </lineage>
</organism>
<evidence type="ECO:0000313" key="16">
    <source>
        <dbReference type="EMBL" id="PAB00660.1"/>
    </source>
</evidence>
<dbReference type="CDD" id="cd20070">
    <property type="entry name" value="5TM_YidC_Alb3"/>
    <property type="match status" value="1"/>
</dbReference>
<evidence type="ECO:0000259" key="14">
    <source>
        <dbReference type="Pfam" id="PF02096"/>
    </source>
</evidence>
<feature type="transmembrane region" description="Helical" evidence="12">
    <location>
        <begin position="178"/>
        <end position="195"/>
    </location>
</feature>
<dbReference type="GO" id="GO:0005886">
    <property type="term" value="C:plasma membrane"/>
    <property type="evidence" value="ECO:0007669"/>
    <property type="project" value="UniProtKB-SubCell"/>
</dbReference>
<evidence type="ECO:0000256" key="9">
    <source>
        <dbReference type="ARBA" id="ARBA00023139"/>
    </source>
</evidence>
<dbReference type="EMBL" id="LHUG01000006">
    <property type="protein sequence ID" value="PAB00660.1"/>
    <property type="molecule type" value="Genomic_DNA"/>
</dbReference>
<dbReference type="STRING" id="317010.RU96_GL000221"/>
<dbReference type="PANTHER" id="PTHR12428">
    <property type="entry name" value="OXA1"/>
    <property type="match status" value="1"/>
</dbReference>
<keyword evidence="10 12" id="KW-0143">Chaperone</keyword>
<feature type="transmembrane region" description="Helical" evidence="12">
    <location>
        <begin position="207"/>
        <end position="226"/>
    </location>
</feature>
<evidence type="ECO:0000256" key="1">
    <source>
        <dbReference type="ARBA" id="ARBA00004651"/>
    </source>
</evidence>
<evidence type="ECO:0000256" key="7">
    <source>
        <dbReference type="ARBA" id="ARBA00022989"/>
    </source>
</evidence>
<evidence type="ECO:0000256" key="4">
    <source>
        <dbReference type="ARBA" id="ARBA00022692"/>
    </source>
</evidence>
<dbReference type="OrthoDB" id="9780552at2"/>
<keyword evidence="8 12" id="KW-0472">Membrane</keyword>
<reference evidence="15 17" key="1">
    <citation type="submission" date="2014-12" db="EMBL/GenBank/DDBJ databases">
        <title>Draft genome sequences of 29 type strains of Enterococci.</title>
        <authorList>
            <person name="Zhong Z."/>
            <person name="Sun Z."/>
            <person name="Liu W."/>
            <person name="Zhang W."/>
            <person name="Zhang H."/>
        </authorList>
    </citation>
    <scope>NUCLEOTIDE SEQUENCE [LARGE SCALE GENOMIC DNA]</scope>
    <source>
        <strain evidence="15 17">DSM 21207</strain>
    </source>
</reference>
<dbReference type="EMBL" id="JXKG01000001">
    <property type="protein sequence ID" value="OJG16754.1"/>
    <property type="molecule type" value="Genomic_DNA"/>
</dbReference>
<dbReference type="SUPFAM" id="SSF103473">
    <property type="entry name" value="MFS general substrate transporter"/>
    <property type="match status" value="1"/>
</dbReference>
<proteinExistence type="inferred from homology"/>
<evidence type="ECO:0000256" key="11">
    <source>
        <dbReference type="ARBA" id="ARBA00023288"/>
    </source>
</evidence>
<dbReference type="PRINTS" id="PR00701">
    <property type="entry name" value="60KDINNERMP"/>
</dbReference>
<evidence type="ECO:0000313" key="18">
    <source>
        <dbReference type="Proteomes" id="UP000216797"/>
    </source>
</evidence>
<keyword evidence="7 12" id="KW-1133">Transmembrane helix</keyword>
<keyword evidence="9" id="KW-0564">Palmitate</keyword>
<feature type="transmembrane region" description="Helical" evidence="12">
    <location>
        <begin position="60"/>
        <end position="81"/>
    </location>
</feature>
<dbReference type="Pfam" id="PF02096">
    <property type="entry name" value="60KD_IMP"/>
    <property type="match status" value="1"/>
</dbReference>
<evidence type="ECO:0000256" key="8">
    <source>
        <dbReference type="ARBA" id="ARBA00023136"/>
    </source>
</evidence>
<dbReference type="Proteomes" id="UP000216797">
    <property type="component" value="Unassembled WGS sequence"/>
</dbReference>
<sequence length="314" mass="34664">MTKLKNWLLASGLVGIMLTLSGCVSMDKNGNPDKSGIVYRILVEPLGGFLQYLAKDFNWGYGLAIIMVTVIVRIILLPLGIHQSKQTMVQSEKMQFLKPQIDQAQAKLKAATSPEEQMKAQQEMQAVYKENGVSMFGGMGCLPLLIQMPIFSALYYTARFTPGIQSATFLGINLGESNIVLVVIAGLFYLIQGFISQIGVPEEQKKTMRSMLIVSPLMIVFMSMSAPAGVTLYWVVGGLISCLQTFITNVIMKPRIKAQVQAEMKKNPPKTVVTPPKKDVTPKEIKTNVADYTKKNKNRNAGKQGRNAGKQKRK</sequence>
<dbReference type="PANTHER" id="PTHR12428:SF65">
    <property type="entry name" value="CYTOCHROME C OXIDASE ASSEMBLY PROTEIN COX18, MITOCHONDRIAL"/>
    <property type="match status" value="1"/>
</dbReference>
<dbReference type="InterPro" id="IPR001708">
    <property type="entry name" value="YidC/ALB3/OXA1/COX18"/>
</dbReference>
<dbReference type="Proteomes" id="UP000182835">
    <property type="component" value="Unassembled WGS sequence"/>
</dbReference>
<keyword evidence="4 12" id="KW-0812">Transmembrane</keyword>
<dbReference type="HAMAP" id="MF_01811">
    <property type="entry name" value="YidC_type2"/>
    <property type="match status" value="1"/>
</dbReference>
<keyword evidence="6 12" id="KW-0653">Protein transport</keyword>
<evidence type="ECO:0000256" key="12">
    <source>
        <dbReference type="HAMAP-Rule" id="MF_01811"/>
    </source>
</evidence>
<feature type="transmembrane region" description="Helical" evidence="12">
    <location>
        <begin position="133"/>
        <end position="158"/>
    </location>
</feature>
<dbReference type="AlphaFoldDB" id="A0A1L8RAI7"/>
<dbReference type="InterPro" id="IPR028055">
    <property type="entry name" value="YidC/Oxa/ALB_C"/>
</dbReference>
<feature type="transmembrane region" description="Helical" evidence="12">
    <location>
        <begin position="6"/>
        <end position="25"/>
    </location>
</feature>
<feature type="domain" description="Membrane insertase YidC/Oxa/ALB C-terminal" evidence="14">
    <location>
        <begin position="61"/>
        <end position="249"/>
    </location>
</feature>
<evidence type="ECO:0000256" key="2">
    <source>
        <dbReference type="ARBA" id="ARBA00022448"/>
    </source>
</evidence>
<keyword evidence="11 12" id="KW-0449">Lipoprotein</keyword>
<dbReference type="GO" id="GO:0032977">
    <property type="term" value="F:membrane insertase activity"/>
    <property type="evidence" value="ECO:0007669"/>
    <property type="project" value="InterPro"/>
</dbReference>
<keyword evidence="3 12" id="KW-1003">Cell membrane</keyword>
<comment type="subcellular location">
    <subcellularLocation>
        <location evidence="1 12">Cell membrane</location>
        <topology evidence="1 12">Multi-pass membrane protein</topology>
    </subcellularLocation>
</comment>
<name>A0A1L8RAI7_9ENTE</name>
<evidence type="ECO:0000256" key="10">
    <source>
        <dbReference type="ARBA" id="ARBA00023186"/>
    </source>
</evidence>
<keyword evidence="5 12" id="KW-0732">Signal</keyword>
<evidence type="ECO:0000313" key="15">
    <source>
        <dbReference type="EMBL" id="OJG16754.1"/>
    </source>
</evidence>
<evidence type="ECO:0000256" key="5">
    <source>
        <dbReference type="ARBA" id="ARBA00022729"/>
    </source>
</evidence>
<evidence type="ECO:0000256" key="13">
    <source>
        <dbReference type="SAM" id="MobiDB-lite"/>
    </source>
</evidence>
<dbReference type="InterPro" id="IPR036259">
    <property type="entry name" value="MFS_trans_sf"/>
</dbReference>
<protein>
    <recommendedName>
        <fullName evidence="12">Membrane protein insertase YidC</fullName>
    </recommendedName>
    <alternativeName>
        <fullName evidence="12">Foldase YidC</fullName>
    </alternativeName>
    <alternativeName>
        <fullName evidence="12">Membrane integrase YidC</fullName>
    </alternativeName>
    <alternativeName>
        <fullName evidence="12">Membrane protein YidC</fullName>
    </alternativeName>
</protein>
<evidence type="ECO:0000256" key="6">
    <source>
        <dbReference type="ARBA" id="ARBA00022927"/>
    </source>
</evidence>
<accession>A0A1L8RAI7</accession>